<dbReference type="Proteomes" id="UP000799770">
    <property type="component" value="Unassembled WGS sequence"/>
</dbReference>
<accession>A0A6A5YIU0</accession>
<evidence type="ECO:0000313" key="2">
    <source>
        <dbReference type="Proteomes" id="UP000799770"/>
    </source>
</evidence>
<sequence length="382" mass="43464">MAVPYPDATARRKLEDEFREFYSDRNWEFRVKRAIHSINGKTVENNRIQAYNQAYNHAPPGSKVVAEASFWITVGCPAEVELSQPVRIPIWRFPLGITLDTKFVTHRDFRNSMFCHCEDPRAKEGSMAMKLRMSLCYEWTKNDPAPATILPSSNISAERCATIEVWPIVKVEDEDEAVSFSVYLRRVDDESGTETPTGQSPMTSMYAYPHPVRHKLQVNIVHNRKAPASNADVLLLPRYITDDAGSSPASVKAPEGYNDDTLLMSNLVRRLSYNRDSVRPLADSQYKRDLGKLNSNVFVHLQTLAVLDIRGLQQLSGSIDMRYVVKPHHFPFRALPTELRRKVVRAWLQYSGHDGNQELIGHFADMYSRQSAYKATGSSRLS</sequence>
<gene>
    <name evidence="1" type="ORF">BDV96DRAFT_607704</name>
</gene>
<dbReference type="EMBL" id="ML977367">
    <property type="protein sequence ID" value="KAF2106048.1"/>
    <property type="molecule type" value="Genomic_DNA"/>
</dbReference>
<organism evidence="1 2">
    <name type="scientific">Lophiotrema nucula</name>
    <dbReference type="NCBI Taxonomy" id="690887"/>
    <lineage>
        <taxon>Eukaryota</taxon>
        <taxon>Fungi</taxon>
        <taxon>Dikarya</taxon>
        <taxon>Ascomycota</taxon>
        <taxon>Pezizomycotina</taxon>
        <taxon>Dothideomycetes</taxon>
        <taxon>Pleosporomycetidae</taxon>
        <taxon>Pleosporales</taxon>
        <taxon>Lophiotremataceae</taxon>
        <taxon>Lophiotrema</taxon>
    </lineage>
</organism>
<dbReference type="AlphaFoldDB" id="A0A6A5YIU0"/>
<reference evidence="1" key="1">
    <citation type="journal article" date="2020" name="Stud. Mycol.">
        <title>101 Dothideomycetes genomes: a test case for predicting lifestyles and emergence of pathogens.</title>
        <authorList>
            <person name="Haridas S."/>
            <person name="Albert R."/>
            <person name="Binder M."/>
            <person name="Bloem J."/>
            <person name="Labutti K."/>
            <person name="Salamov A."/>
            <person name="Andreopoulos B."/>
            <person name="Baker S."/>
            <person name="Barry K."/>
            <person name="Bills G."/>
            <person name="Bluhm B."/>
            <person name="Cannon C."/>
            <person name="Castanera R."/>
            <person name="Culley D."/>
            <person name="Daum C."/>
            <person name="Ezra D."/>
            <person name="Gonzalez J."/>
            <person name="Henrissat B."/>
            <person name="Kuo A."/>
            <person name="Liang C."/>
            <person name="Lipzen A."/>
            <person name="Lutzoni F."/>
            <person name="Magnuson J."/>
            <person name="Mondo S."/>
            <person name="Nolan M."/>
            <person name="Ohm R."/>
            <person name="Pangilinan J."/>
            <person name="Park H.-J."/>
            <person name="Ramirez L."/>
            <person name="Alfaro M."/>
            <person name="Sun H."/>
            <person name="Tritt A."/>
            <person name="Yoshinaga Y."/>
            <person name="Zwiers L.-H."/>
            <person name="Turgeon B."/>
            <person name="Goodwin S."/>
            <person name="Spatafora J."/>
            <person name="Crous P."/>
            <person name="Grigoriev I."/>
        </authorList>
    </citation>
    <scope>NUCLEOTIDE SEQUENCE</scope>
    <source>
        <strain evidence="1">CBS 627.86</strain>
    </source>
</reference>
<proteinExistence type="predicted"/>
<keyword evidence="2" id="KW-1185">Reference proteome</keyword>
<name>A0A6A5YIU0_9PLEO</name>
<evidence type="ECO:0000313" key="1">
    <source>
        <dbReference type="EMBL" id="KAF2106048.1"/>
    </source>
</evidence>
<protein>
    <submittedName>
        <fullName evidence="1">Uncharacterized protein</fullName>
    </submittedName>
</protein>